<feature type="domain" description="FHA" evidence="7">
    <location>
        <begin position="39"/>
        <end position="88"/>
    </location>
</feature>
<dbReference type="InterPro" id="IPR009057">
    <property type="entry name" value="Homeodomain-like_sf"/>
</dbReference>
<dbReference type="Gene3D" id="3.40.50.300">
    <property type="entry name" value="P-loop containing nucleotide triphosphate hydrolases"/>
    <property type="match status" value="1"/>
</dbReference>
<keyword evidence="3" id="KW-0805">Transcription regulation</keyword>
<dbReference type="Gene3D" id="1.10.8.60">
    <property type="match status" value="1"/>
</dbReference>
<dbReference type="PROSITE" id="PS00675">
    <property type="entry name" value="SIGMA54_INTERACT_1"/>
    <property type="match status" value="1"/>
</dbReference>
<reference evidence="9 10" key="1">
    <citation type="submission" date="2019-02" db="EMBL/GenBank/DDBJ databases">
        <title>Deep-cultivation of Planctomycetes and their phenomic and genomic characterization uncovers novel biology.</title>
        <authorList>
            <person name="Wiegand S."/>
            <person name="Jogler M."/>
            <person name="Boedeker C."/>
            <person name="Pinto D."/>
            <person name="Vollmers J."/>
            <person name="Rivas-Marin E."/>
            <person name="Kohn T."/>
            <person name="Peeters S.H."/>
            <person name="Heuer A."/>
            <person name="Rast P."/>
            <person name="Oberbeckmann S."/>
            <person name="Bunk B."/>
            <person name="Jeske O."/>
            <person name="Meyerdierks A."/>
            <person name="Storesund J.E."/>
            <person name="Kallscheuer N."/>
            <person name="Luecker S."/>
            <person name="Lage O.M."/>
            <person name="Pohl T."/>
            <person name="Merkel B.J."/>
            <person name="Hornburger P."/>
            <person name="Mueller R.-W."/>
            <person name="Bruemmer F."/>
            <person name="Labrenz M."/>
            <person name="Spormann A.M."/>
            <person name="Op den Camp H."/>
            <person name="Overmann J."/>
            <person name="Amann R."/>
            <person name="Jetten M.S.M."/>
            <person name="Mascher T."/>
            <person name="Medema M.H."/>
            <person name="Devos D.P."/>
            <person name="Kaster A.-K."/>
            <person name="Ovreas L."/>
            <person name="Rohde M."/>
            <person name="Galperin M.Y."/>
            <person name="Jogler C."/>
        </authorList>
    </citation>
    <scope>NUCLEOTIDE SEQUENCE [LARGE SCALE GENOMIC DNA]</scope>
    <source>
        <strain evidence="9 10">Mal48</strain>
    </source>
</reference>
<dbReference type="PANTHER" id="PTHR32071:SF57">
    <property type="entry name" value="C4-DICARBOXYLATE TRANSPORT TRANSCRIPTIONAL REGULATORY PROTEIN DCTD"/>
    <property type="match status" value="1"/>
</dbReference>
<dbReference type="Pfam" id="PF02954">
    <property type="entry name" value="HTH_8"/>
    <property type="match status" value="1"/>
</dbReference>
<dbReference type="Gene3D" id="3.30.450.40">
    <property type="match status" value="1"/>
</dbReference>
<dbReference type="PANTHER" id="PTHR32071">
    <property type="entry name" value="TRANSCRIPTIONAL REGULATORY PROTEIN"/>
    <property type="match status" value="1"/>
</dbReference>
<dbReference type="Pfam" id="PF00158">
    <property type="entry name" value="Sigma54_activat"/>
    <property type="match status" value="1"/>
</dbReference>
<protein>
    <submittedName>
        <fullName evidence="9">Transcriptional regulatory protein ZraR</fullName>
    </submittedName>
</protein>
<dbReference type="FunFam" id="3.40.50.300:FF:000006">
    <property type="entry name" value="DNA-binding transcriptional regulator NtrC"/>
    <property type="match status" value="1"/>
</dbReference>
<dbReference type="InterPro" id="IPR058031">
    <property type="entry name" value="AAA_lid_NorR"/>
</dbReference>
<evidence type="ECO:0000313" key="9">
    <source>
        <dbReference type="EMBL" id="QDT35529.1"/>
    </source>
</evidence>
<evidence type="ECO:0000259" key="8">
    <source>
        <dbReference type="PROSITE" id="PS50045"/>
    </source>
</evidence>
<dbReference type="RefSeq" id="WP_145205250.1">
    <property type="nucleotide sequence ID" value="NZ_CP036267.1"/>
</dbReference>
<keyword evidence="10" id="KW-1185">Reference proteome</keyword>
<dbReference type="InterPro" id="IPR002078">
    <property type="entry name" value="Sigma_54_int"/>
</dbReference>
<evidence type="ECO:0000313" key="10">
    <source>
        <dbReference type="Proteomes" id="UP000315724"/>
    </source>
</evidence>
<dbReference type="InterPro" id="IPR000253">
    <property type="entry name" value="FHA_dom"/>
</dbReference>
<evidence type="ECO:0000256" key="3">
    <source>
        <dbReference type="ARBA" id="ARBA00023015"/>
    </source>
</evidence>
<dbReference type="PROSITE" id="PS50045">
    <property type="entry name" value="SIGMA54_INTERACT_4"/>
    <property type="match status" value="1"/>
</dbReference>
<sequence length="689" mass="77067">MEEPDVTRIHSSTSDPAYLIVQRGDALLEVVELPENGRLTVGRASSNRIVLQDPKCSREHCEIYCRGGQWYIRDLDSRNGLTIDDQRVKDDHALEFGEMIRIGLCTLAFSSQHPDQNPLRANGRERSDSDSSYQIIERQSGTQYDNPSLKRIRNHREGATELFRIARMMVAPTTVEELSRVVLEGLVKFTGATLGGILIDVDVESTKSQGLDRLLPYALYGCQDAGQLSTYLSRIVLHDQDAILAHDISKHSAFAAQDSLVELSAESAICAPIRHGDSVYGVLHLYCMNPDQPMTQADLEFVLAVADQMGDHLQTLLDKEELEDGLKKSRLQISELQNQLGAETELVGHSSNLDALRRSIVRVAPTDALVLIRGESGVGKELVARAVHFNSLRKDNPFICVNCAALTESLLESELFGHEKGAFTGASSRRSGKFEQADRGTLFLDEIGEMSQEIQAKFLRVLEGQAFERVGGGESIQVDVRVVTATNRDLEEAVREGTFRRDLFFRLQVIEITVPALREHKEDIPAIAQHFVDRFSTNSRFKIRGFSTAAIKKLQNHPWPGNVRELRNVVERAVILSDHEILQPEDVVLTSLRLDDEKPEQEFSQANEITSEQGSLETSVDPLVDLFGSFIQSETSLDDLDRCYIEAVLASTDWNKSKASRILQIERTTLDRRLKKYGISRPGGEDEEE</sequence>
<feature type="domain" description="Sigma-54 factor interaction" evidence="8">
    <location>
        <begin position="346"/>
        <end position="575"/>
    </location>
</feature>
<dbReference type="PROSITE" id="PS50006">
    <property type="entry name" value="FHA_DOMAIN"/>
    <property type="match status" value="1"/>
</dbReference>
<dbReference type="EMBL" id="CP036267">
    <property type="protein sequence ID" value="QDT35529.1"/>
    <property type="molecule type" value="Genomic_DNA"/>
</dbReference>
<dbReference type="GO" id="GO:0005524">
    <property type="term" value="F:ATP binding"/>
    <property type="evidence" value="ECO:0007669"/>
    <property type="project" value="UniProtKB-KW"/>
</dbReference>
<dbReference type="SUPFAM" id="SSF52540">
    <property type="entry name" value="P-loop containing nucleoside triphosphate hydrolases"/>
    <property type="match status" value="1"/>
</dbReference>
<evidence type="ECO:0000256" key="4">
    <source>
        <dbReference type="ARBA" id="ARBA00023125"/>
    </source>
</evidence>
<keyword evidence="1" id="KW-0547">Nucleotide-binding</keyword>
<proteinExistence type="predicted"/>
<name>A0A517QV62_9PLAN</name>
<dbReference type="SUPFAM" id="SSF46689">
    <property type="entry name" value="Homeodomain-like"/>
    <property type="match status" value="1"/>
</dbReference>
<evidence type="ECO:0000256" key="5">
    <source>
        <dbReference type="ARBA" id="ARBA00023163"/>
    </source>
</evidence>
<dbReference type="CDD" id="cd00009">
    <property type="entry name" value="AAA"/>
    <property type="match status" value="1"/>
</dbReference>
<dbReference type="PROSITE" id="PS00688">
    <property type="entry name" value="SIGMA54_INTERACT_3"/>
    <property type="match status" value="1"/>
</dbReference>
<dbReference type="Pfam" id="PF13185">
    <property type="entry name" value="GAF_2"/>
    <property type="match status" value="1"/>
</dbReference>
<keyword evidence="5" id="KW-0804">Transcription</keyword>
<dbReference type="GO" id="GO:0043565">
    <property type="term" value="F:sequence-specific DNA binding"/>
    <property type="evidence" value="ECO:0007669"/>
    <property type="project" value="InterPro"/>
</dbReference>
<dbReference type="InterPro" id="IPR003593">
    <property type="entry name" value="AAA+_ATPase"/>
</dbReference>
<dbReference type="Pfam" id="PF25601">
    <property type="entry name" value="AAA_lid_14"/>
    <property type="match status" value="1"/>
</dbReference>
<dbReference type="SUPFAM" id="SSF49879">
    <property type="entry name" value="SMAD/FHA domain"/>
    <property type="match status" value="1"/>
</dbReference>
<dbReference type="CDD" id="cd00060">
    <property type="entry name" value="FHA"/>
    <property type="match status" value="1"/>
</dbReference>
<organism evidence="9 10">
    <name type="scientific">Thalassoglobus polymorphus</name>
    <dbReference type="NCBI Taxonomy" id="2527994"/>
    <lineage>
        <taxon>Bacteria</taxon>
        <taxon>Pseudomonadati</taxon>
        <taxon>Planctomycetota</taxon>
        <taxon>Planctomycetia</taxon>
        <taxon>Planctomycetales</taxon>
        <taxon>Planctomycetaceae</taxon>
        <taxon>Thalassoglobus</taxon>
    </lineage>
</organism>
<keyword evidence="6" id="KW-0175">Coiled coil</keyword>
<dbReference type="InterPro" id="IPR008984">
    <property type="entry name" value="SMAD_FHA_dom_sf"/>
</dbReference>
<dbReference type="InterPro" id="IPR029016">
    <property type="entry name" value="GAF-like_dom_sf"/>
</dbReference>
<evidence type="ECO:0000256" key="1">
    <source>
        <dbReference type="ARBA" id="ARBA00022741"/>
    </source>
</evidence>
<dbReference type="InterPro" id="IPR025944">
    <property type="entry name" value="Sigma_54_int_dom_CS"/>
</dbReference>
<dbReference type="PRINTS" id="PR01590">
    <property type="entry name" value="HTHFIS"/>
</dbReference>
<dbReference type="Pfam" id="PF00498">
    <property type="entry name" value="FHA"/>
    <property type="match status" value="1"/>
</dbReference>
<dbReference type="Proteomes" id="UP000315724">
    <property type="component" value="Chromosome"/>
</dbReference>
<dbReference type="SMART" id="SM00065">
    <property type="entry name" value="GAF"/>
    <property type="match status" value="1"/>
</dbReference>
<evidence type="ECO:0000259" key="7">
    <source>
        <dbReference type="PROSITE" id="PS50006"/>
    </source>
</evidence>
<dbReference type="InterPro" id="IPR025662">
    <property type="entry name" value="Sigma_54_int_dom_ATP-bd_1"/>
</dbReference>
<dbReference type="InterPro" id="IPR002197">
    <property type="entry name" value="HTH_Fis"/>
</dbReference>
<dbReference type="SUPFAM" id="SSF55781">
    <property type="entry name" value="GAF domain-like"/>
    <property type="match status" value="1"/>
</dbReference>
<keyword evidence="4" id="KW-0238">DNA-binding</keyword>
<dbReference type="Gene3D" id="1.10.10.60">
    <property type="entry name" value="Homeodomain-like"/>
    <property type="match status" value="1"/>
</dbReference>
<evidence type="ECO:0000256" key="6">
    <source>
        <dbReference type="SAM" id="Coils"/>
    </source>
</evidence>
<feature type="coiled-coil region" evidence="6">
    <location>
        <begin position="319"/>
        <end position="346"/>
    </location>
</feature>
<dbReference type="KEGG" id="tpol:Mal48_48060"/>
<evidence type="ECO:0000256" key="2">
    <source>
        <dbReference type="ARBA" id="ARBA00022840"/>
    </source>
</evidence>
<dbReference type="InterPro" id="IPR003018">
    <property type="entry name" value="GAF"/>
</dbReference>
<gene>
    <name evidence="9" type="primary">zraR_13</name>
    <name evidence="9" type="ORF">Mal48_48060</name>
</gene>
<dbReference type="GO" id="GO:0006355">
    <property type="term" value="P:regulation of DNA-templated transcription"/>
    <property type="evidence" value="ECO:0007669"/>
    <property type="project" value="InterPro"/>
</dbReference>
<accession>A0A517QV62</accession>
<dbReference type="SMART" id="SM00382">
    <property type="entry name" value="AAA"/>
    <property type="match status" value="1"/>
</dbReference>
<dbReference type="Gene3D" id="2.60.200.20">
    <property type="match status" value="1"/>
</dbReference>
<keyword evidence="2" id="KW-0067">ATP-binding</keyword>
<dbReference type="InterPro" id="IPR027417">
    <property type="entry name" value="P-loop_NTPase"/>
</dbReference>
<dbReference type="OrthoDB" id="9761019at2"/>
<dbReference type="SMART" id="SM00240">
    <property type="entry name" value="FHA"/>
    <property type="match status" value="1"/>
</dbReference>
<dbReference type="AlphaFoldDB" id="A0A517QV62"/>